<evidence type="ECO:0000313" key="1">
    <source>
        <dbReference type="EMBL" id="KPQ31536.1"/>
    </source>
</evidence>
<comment type="caution">
    <text evidence="1">The sequence shown here is derived from an EMBL/GenBank/DDBJ whole genome shotgun (WGS) entry which is preliminary data.</text>
</comment>
<organism evidence="1 2">
    <name type="scientific">Phormidesmis priestleyi Ana</name>
    <dbReference type="NCBI Taxonomy" id="1666911"/>
    <lineage>
        <taxon>Bacteria</taxon>
        <taxon>Bacillati</taxon>
        <taxon>Cyanobacteriota</taxon>
        <taxon>Cyanophyceae</taxon>
        <taxon>Leptolyngbyales</taxon>
        <taxon>Leptolyngbyaceae</taxon>
        <taxon>Phormidesmis</taxon>
    </lineage>
</organism>
<dbReference type="AlphaFoldDB" id="A0A0P7YNT0"/>
<dbReference type="Proteomes" id="UP000050465">
    <property type="component" value="Unassembled WGS sequence"/>
</dbReference>
<name>A0A0P7YNT0_9CYAN</name>
<protein>
    <submittedName>
        <fullName evidence="1">Uncharacterized protein</fullName>
    </submittedName>
</protein>
<reference evidence="1 2" key="1">
    <citation type="submission" date="2015-09" db="EMBL/GenBank/DDBJ databases">
        <title>Identification and resolution of microdiversity through metagenomic sequencing of parallel consortia.</title>
        <authorList>
            <person name="Nelson W.C."/>
            <person name="Romine M.F."/>
            <person name="Lindemann S.R."/>
        </authorList>
    </citation>
    <scope>NUCLEOTIDE SEQUENCE [LARGE SCALE GENOMIC DNA]</scope>
    <source>
        <strain evidence="1">Ana</strain>
    </source>
</reference>
<evidence type="ECO:0000313" key="2">
    <source>
        <dbReference type="Proteomes" id="UP000050465"/>
    </source>
</evidence>
<accession>A0A0P7YNT0</accession>
<dbReference type="EMBL" id="LJZR01000097">
    <property type="protein sequence ID" value="KPQ31536.1"/>
    <property type="molecule type" value="Genomic_DNA"/>
</dbReference>
<gene>
    <name evidence="1" type="ORF">HLUCCA11_23535</name>
</gene>
<sequence>MLRPGLFHSKERAEEIKALTSFALSLSHIIEAVVLI</sequence>
<proteinExistence type="predicted"/>